<keyword evidence="2" id="KW-1185">Reference proteome</keyword>
<gene>
    <name evidence="1" type="ORF">A605_05835</name>
</gene>
<evidence type="ECO:0000313" key="1">
    <source>
        <dbReference type="EMBL" id="AGF72173.1"/>
    </source>
</evidence>
<dbReference type="HOGENOM" id="CLU_1737465_0_0_11"/>
<reference evidence="1 2" key="1">
    <citation type="journal article" date="2012" name="Stand. Genomic Sci.">
        <title>Genome sequence of the halotolerant bacterium Corynebacterium halotolerans type strain YIM 70093(T) (= DSM 44683(T)).</title>
        <authorList>
            <person name="Ruckert C."/>
            <person name="Albersmeier A."/>
            <person name="Al-Dilaimi A."/>
            <person name="Niehaus K."/>
            <person name="Szczepanowski R."/>
            <person name="Kalinowski J."/>
        </authorList>
    </citation>
    <scope>NUCLEOTIDE SEQUENCE [LARGE SCALE GENOMIC DNA]</scope>
    <source>
        <strain evidence="1">YIM 70093</strain>
    </source>
</reference>
<evidence type="ECO:0000313" key="2">
    <source>
        <dbReference type="Proteomes" id="UP000011723"/>
    </source>
</evidence>
<dbReference type="EMBL" id="CP003697">
    <property type="protein sequence ID" value="AGF72173.1"/>
    <property type="molecule type" value="Genomic_DNA"/>
</dbReference>
<dbReference type="KEGG" id="chn:A605_05835"/>
<accession>M1NL93</accession>
<dbReference type="AlphaFoldDB" id="M1NL93"/>
<proteinExistence type="predicted"/>
<organism evidence="1 2">
    <name type="scientific">Corynebacterium halotolerans YIM 70093 = DSM 44683</name>
    <dbReference type="NCBI Taxonomy" id="1121362"/>
    <lineage>
        <taxon>Bacteria</taxon>
        <taxon>Bacillati</taxon>
        <taxon>Actinomycetota</taxon>
        <taxon>Actinomycetes</taxon>
        <taxon>Mycobacteriales</taxon>
        <taxon>Corynebacteriaceae</taxon>
        <taxon>Corynebacterium</taxon>
    </lineage>
</organism>
<dbReference type="Proteomes" id="UP000011723">
    <property type="component" value="Chromosome"/>
</dbReference>
<name>M1NL93_9CORY</name>
<protein>
    <submittedName>
        <fullName evidence="1">Uncharacterized protein</fullName>
    </submittedName>
</protein>
<sequence>MFRRNDVQLSRHDSIITAQSQFTGVFVHLDGKFCTEDWPLDGVSVRQCPVQASQTEDQFILISLLIGFCLNLKHLLVELLEALIVRPLIPTGQPILVLLLKQLSTLLLIFIIGSSLGVQLRTTLGIGAIIRKTFFQPSAGLREINDLRSG</sequence>